<accession>A0A072UVW0</accession>
<proteinExistence type="predicted"/>
<dbReference type="HOGENOM" id="CLU_1941215_0_0_1"/>
<reference evidence="2" key="3">
    <citation type="submission" date="2015-04" db="UniProtKB">
        <authorList>
            <consortium name="EnsemblPlants"/>
        </authorList>
    </citation>
    <scope>IDENTIFICATION</scope>
    <source>
        <strain evidence="2">cv. Jemalong A17</strain>
    </source>
</reference>
<reference evidence="1 3" key="1">
    <citation type="journal article" date="2011" name="Nature">
        <title>The Medicago genome provides insight into the evolution of rhizobial symbioses.</title>
        <authorList>
            <person name="Young N.D."/>
            <person name="Debelle F."/>
            <person name="Oldroyd G.E."/>
            <person name="Geurts R."/>
            <person name="Cannon S.B."/>
            <person name="Udvardi M.K."/>
            <person name="Benedito V.A."/>
            <person name="Mayer K.F."/>
            <person name="Gouzy J."/>
            <person name="Schoof H."/>
            <person name="Van de Peer Y."/>
            <person name="Proost S."/>
            <person name="Cook D.R."/>
            <person name="Meyers B.C."/>
            <person name="Spannagl M."/>
            <person name="Cheung F."/>
            <person name="De Mita S."/>
            <person name="Krishnakumar V."/>
            <person name="Gundlach H."/>
            <person name="Zhou S."/>
            <person name="Mudge J."/>
            <person name="Bharti A.K."/>
            <person name="Murray J.D."/>
            <person name="Naoumkina M.A."/>
            <person name="Rosen B."/>
            <person name="Silverstein K.A."/>
            <person name="Tang H."/>
            <person name="Rombauts S."/>
            <person name="Zhao P.X."/>
            <person name="Zhou P."/>
            <person name="Barbe V."/>
            <person name="Bardou P."/>
            <person name="Bechner M."/>
            <person name="Bellec A."/>
            <person name="Berger A."/>
            <person name="Berges H."/>
            <person name="Bidwell S."/>
            <person name="Bisseling T."/>
            <person name="Choisne N."/>
            <person name="Couloux A."/>
            <person name="Denny R."/>
            <person name="Deshpande S."/>
            <person name="Dai X."/>
            <person name="Doyle J.J."/>
            <person name="Dudez A.M."/>
            <person name="Farmer A.D."/>
            <person name="Fouteau S."/>
            <person name="Franken C."/>
            <person name="Gibelin C."/>
            <person name="Gish J."/>
            <person name="Goldstein S."/>
            <person name="Gonzalez A.J."/>
            <person name="Green P.J."/>
            <person name="Hallab A."/>
            <person name="Hartog M."/>
            <person name="Hua A."/>
            <person name="Humphray S.J."/>
            <person name="Jeong D.H."/>
            <person name="Jing Y."/>
            <person name="Jocker A."/>
            <person name="Kenton S.M."/>
            <person name="Kim D.J."/>
            <person name="Klee K."/>
            <person name="Lai H."/>
            <person name="Lang C."/>
            <person name="Lin S."/>
            <person name="Macmil S.L."/>
            <person name="Magdelenat G."/>
            <person name="Matthews L."/>
            <person name="McCorrison J."/>
            <person name="Monaghan E.L."/>
            <person name="Mun J.H."/>
            <person name="Najar F.Z."/>
            <person name="Nicholson C."/>
            <person name="Noirot C."/>
            <person name="O'Bleness M."/>
            <person name="Paule C.R."/>
            <person name="Poulain J."/>
            <person name="Prion F."/>
            <person name="Qin B."/>
            <person name="Qu C."/>
            <person name="Retzel E.F."/>
            <person name="Riddle C."/>
            <person name="Sallet E."/>
            <person name="Samain S."/>
            <person name="Samson N."/>
            <person name="Sanders I."/>
            <person name="Saurat O."/>
            <person name="Scarpelli C."/>
            <person name="Schiex T."/>
            <person name="Segurens B."/>
            <person name="Severin A.J."/>
            <person name="Sherrier D.J."/>
            <person name="Shi R."/>
            <person name="Sims S."/>
            <person name="Singer S.R."/>
            <person name="Sinharoy S."/>
            <person name="Sterck L."/>
            <person name="Viollet A."/>
            <person name="Wang B.B."/>
            <person name="Wang K."/>
            <person name="Wang M."/>
            <person name="Wang X."/>
            <person name="Warfsmann J."/>
            <person name="Weissenbach J."/>
            <person name="White D.D."/>
            <person name="White J.D."/>
            <person name="Wiley G.B."/>
            <person name="Wincker P."/>
            <person name="Xing Y."/>
            <person name="Yang L."/>
            <person name="Yao Z."/>
            <person name="Ying F."/>
            <person name="Zhai J."/>
            <person name="Zhou L."/>
            <person name="Zuber A."/>
            <person name="Denarie J."/>
            <person name="Dixon R.A."/>
            <person name="May G.D."/>
            <person name="Schwartz D.C."/>
            <person name="Rogers J."/>
            <person name="Quetier F."/>
            <person name="Town C.D."/>
            <person name="Roe B.A."/>
        </authorList>
    </citation>
    <scope>NUCLEOTIDE SEQUENCE [LARGE SCALE GENOMIC DNA]</scope>
    <source>
        <strain evidence="1">A17</strain>
        <strain evidence="2 3">cv. Jemalong A17</strain>
    </source>
</reference>
<dbReference type="AlphaFoldDB" id="A0A072UVW0"/>
<keyword evidence="3" id="KW-1185">Reference proteome</keyword>
<name>A0A072UVW0_MEDTR</name>
<evidence type="ECO:0000313" key="2">
    <source>
        <dbReference type="EnsemblPlants" id="KEH33208"/>
    </source>
</evidence>
<organism evidence="1 3">
    <name type="scientific">Medicago truncatula</name>
    <name type="common">Barrel medic</name>
    <name type="synonym">Medicago tribuloides</name>
    <dbReference type="NCBI Taxonomy" id="3880"/>
    <lineage>
        <taxon>Eukaryota</taxon>
        <taxon>Viridiplantae</taxon>
        <taxon>Streptophyta</taxon>
        <taxon>Embryophyta</taxon>
        <taxon>Tracheophyta</taxon>
        <taxon>Spermatophyta</taxon>
        <taxon>Magnoliopsida</taxon>
        <taxon>eudicotyledons</taxon>
        <taxon>Gunneridae</taxon>
        <taxon>Pentapetalae</taxon>
        <taxon>rosids</taxon>
        <taxon>fabids</taxon>
        <taxon>Fabales</taxon>
        <taxon>Fabaceae</taxon>
        <taxon>Papilionoideae</taxon>
        <taxon>50 kb inversion clade</taxon>
        <taxon>NPAAA clade</taxon>
        <taxon>Hologalegina</taxon>
        <taxon>IRL clade</taxon>
        <taxon>Trifolieae</taxon>
        <taxon>Medicago</taxon>
    </lineage>
</organism>
<evidence type="ECO:0000313" key="1">
    <source>
        <dbReference type="EMBL" id="KEH33208.1"/>
    </source>
</evidence>
<reference evidence="1 3" key="2">
    <citation type="journal article" date="2014" name="BMC Genomics">
        <title>An improved genome release (version Mt4.0) for the model legume Medicago truncatula.</title>
        <authorList>
            <person name="Tang H."/>
            <person name="Krishnakumar V."/>
            <person name="Bidwell S."/>
            <person name="Rosen B."/>
            <person name="Chan A."/>
            <person name="Zhou S."/>
            <person name="Gentzbittel L."/>
            <person name="Childs K.L."/>
            <person name="Yandell M."/>
            <person name="Gundlach H."/>
            <person name="Mayer K.F."/>
            <person name="Schwartz D.C."/>
            <person name="Town C.D."/>
        </authorList>
    </citation>
    <scope>GENOME REANNOTATION</scope>
    <source>
        <strain evidence="1">A17</strain>
        <strain evidence="2 3">cv. Jemalong A17</strain>
    </source>
</reference>
<sequence length="130" mass="14915">MKVKVPLGFTQNNNRKGKLCPEFSGARGTLPACLLHQSMEKVMPEVNHFPVICYNTNNLEWIWKYLALNLTGYTIRNRVGTTRKQHFSVGHKRTLTGKKRMLIAFSVGVESRLKNSKLLDRVGFWHPGLF</sequence>
<dbReference type="EnsemblPlants" id="KEH33208">
    <property type="protein sequence ID" value="KEH33208"/>
    <property type="gene ID" value="MTR_3g028073"/>
</dbReference>
<protein>
    <submittedName>
        <fullName evidence="1 2">Uncharacterized protein</fullName>
    </submittedName>
</protein>
<dbReference type="Proteomes" id="UP000002051">
    <property type="component" value="Chromosome 3"/>
</dbReference>
<evidence type="ECO:0000313" key="3">
    <source>
        <dbReference type="Proteomes" id="UP000002051"/>
    </source>
</evidence>
<gene>
    <name evidence="1" type="ordered locus">MTR_3g028073</name>
</gene>
<dbReference type="EMBL" id="CM001219">
    <property type="protein sequence ID" value="KEH33208.1"/>
    <property type="molecule type" value="Genomic_DNA"/>
</dbReference>